<feature type="binding site" description="in other chain" evidence="13 17">
    <location>
        <position position="317"/>
    </location>
    <ligand>
        <name>K(+)</name>
        <dbReference type="ChEBI" id="CHEBI:29103"/>
        <note>ligand shared between two tetrameric partners</note>
    </ligand>
</feature>
<comment type="subunit">
    <text evidence="3 13">Homotetramer.</text>
</comment>
<dbReference type="CDD" id="cd00381">
    <property type="entry name" value="IMPDH"/>
    <property type="match status" value="1"/>
</dbReference>
<feature type="binding site" evidence="13 15">
    <location>
        <position position="315"/>
    </location>
    <ligand>
        <name>IMP</name>
        <dbReference type="ChEBI" id="CHEBI:58053"/>
    </ligand>
</feature>
<evidence type="ECO:0000256" key="18">
    <source>
        <dbReference type="PROSITE-ProRule" id="PRU00703"/>
    </source>
</evidence>
<dbReference type="GO" id="GO:0000166">
    <property type="term" value="F:nucleotide binding"/>
    <property type="evidence" value="ECO:0007669"/>
    <property type="project" value="UniProtKB-UniRule"/>
</dbReference>
<evidence type="ECO:0000256" key="8">
    <source>
        <dbReference type="ARBA" id="ARBA00022958"/>
    </source>
</evidence>
<dbReference type="InterPro" id="IPR000644">
    <property type="entry name" value="CBS_dom"/>
</dbReference>
<reference evidence="24" key="3">
    <citation type="submission" date="2015-08" db="EMBL/GenBank/DDBJ databases">
        <title>Draft Genome Sequence of a Heterotrophic Facultative Anaerobic Bacterium Ardenticatena maritima Strain 110S.</title>
        <authorList>
            <person name="Kawaichi S."/>
            <person name="Yoshida T."/>
            <person name="Sako Y."/>
            <person name="Nakamura R."/>
        </authorList>
    </citation>
    <scope>NUCLEOTIDE SEQUENCE [LARGE SCALE GENOMIC DNA]</scope>
    <source>
        <strain evidence="24">110S</strain>
    </source>
</reference>
<keyword evidence="5" id="KW-0677">Repeat</keyword>
<evidence type="ECO:0000256" key="10">
    <source>
        <dbReference type="ARBA" id="ARBA00023027"/>
    </source>
</evidence>
<dbReference type="InterPro" id="IPR015875">
    <property type="entry name" value="IMP_DH/GMP_Rdtase_CS"/>
</dbReference>
<feature type="binding site" evidence="13">
    <location>
        <position position="481"/>
    </location>
    <ligand>
        <name>K(+)</name>
        <dbReference type="ChEBI" id="CHEBI:29103"/>
        <note>ligand shared between two tetrameric partners</note>
    </ligand>
</feature>
<dbReference type="InterPro" id="IPR013785">
    <property type="entry name" value="Aldolase_TIM"/>
</dbReference>
<evidence type="ECO:0000256" key="15">
    <source>
        <dbReference type="PIRSR" id="PIRSR000130-2"/>
    </source>
</evidence>
<evidence type="ECO:0000256" key="14">
    <source>
        <dbReference type="PIRSR" id="PIRSR000130-1"/>
    </source>
</evidence>
<evidence type="ECO:0000256" key="1">
    <source>
        <dbReference type="ARBA" id="ARBA00001958"/>
    </source>
</evidence>
<dbReference type="Proteomes" id="UP000037784">
    <property type="component" value="Unassembled WGS sequence"/>
</dbReference>
<protein>
    <recommendedName>
        <fullName evidence="13 20">Inosine-5'-monophosphate dehydrogenase</fullName>
        <shortName evidence="13">IMP dehydrogenase</shortName>
        <shortName evidence="13">IMPD</shortName>
        <shortName evidence="13">IMPDH</shortName>
        <ecNumber evidence="13 20">1.1.1.205</ecNumber>
    </recommendedName>
</protein>
<evidence type="ECO:0000313" key="25">
    <source>
        <dbReference type="Proteomes" id="UP000050502"/>
    </source>
</evidence>
<dbReference type="PIRSF" id="PIRSF000130">
    <property type="entry name" value="IMPDH"/>
    <property type="match status" value="1"/>
</dbReference>
<dbReference type="SUPFAM" id="SSF51412">
    <property type="entry name" value="Inosine monophosphate dehydrogenase (IMPDH)"/>
    <property type="match status" value="1"/>
</dbReference>
<dbReference type="PANTHER" id="PTHR11911:SF111">
    <property type="entry name" value="INOSINE-5'-MONOPHOSPHATE DEHYDROGENASE"/>
    <property type="match status" value="1"/>
</dbReference>
<feature type="binding site" evidence="13 15">
    <location>
        <begin position="373"/>
        <end position="374"/>
    </location>
    <ligand>
        <name>IMP</name>
        <dbReference type="ChEBI" id="CHEBI:58053"/>
    </ligand>
</feature>
<keyword evidence="8 13" id="KW-0630">Potassium</keyword>
<dbReference type="PATRIC" id="fig|872965.6.peg.2724"/>
<keyword evidence="10 13" id="KW-0520">NAD</keyword>
<feature type="active site" description="Proton acceptor" evidence="13 14">
    <location>
        <position position="413"/>
    </location>
</feature>
<dbReference type="SUPFAM" id="SSF54631">
    <property type="entry name" value="CBS-domain pair"/>
    <property type="match status" value="1"/>
</dbReference>
<dbReference type="FunFam" id="3.20.20.70:FF:000003">
    <property type="entry name" value="GMP reductase"/>
    <property type="match status" value="1"/>
</dbReference>
<evidence type="ECO:0000313" key="23">
    <source>
        <dbReference type="EMBL" id="KPL87126.1"/>
    </source>
</evidence>
<reference evidence="22 24" key="1">
    <citation type="journal article" date="2015" name="Genome Announc.">
        <title>Draft Genome Sequence of a Heterotrophic Facultative Anaerobic Thermophilic Bacterium, Ardenticatena maritima Strain 110ST.</title>
        <authorList>
            <person name="Kawaichi S."/>
            <person name="Yoshida T."/>
            <person name="Sako Y."/>
            <person name="Nakamura R."/>
        </authorList>
    </citation>
    <scope>NUCLEOTIDE SEQUENCE [LARGE SCALE GENOMIC DNA]</scope>
    <source>
        <strain evidence="22 24">110S</strain>
    </source>
</reference>
<keyword evidence="4 13" id="KW-0479">Metal-binding</keyword>
<dbReference type="CDD" id="cd04601">
    <property type="entry name" value="CBS_pair_IMPDH"/>
    <property type="match status" value="1"/>
</dbReference>
<evidence type="ECO:0000256" key="9">
    <source>
        <dbReference type="ARBA" id="ARBA00023002"/>
    </source>
</evidence>
<feature type="binding site" evidence="13 15">
    <location>
        <begin position="350"/>
        <end position="352"/>
    </location>
    <ligand>
        <name>IMP</name>
        <dbReference type="ChEBI" id="CHEBI:58053"/>
    </ligand>
</feature>
<dbReference type="Pfam" id="PF00478">
    <property type="entry name" value="IMPDH"/>
    <property type="match status" value="1"/>
</dbReference>
<dbReference type="Gene3D" id="3.20.20.70">
    <property type="entry name" value="Aldolase class I"/>
    <property type="match status" value="1"/>
</dbReference>
<gene>
    <name evidence="13 22" type="primary">guaB</name>
    <name evidence="22" type="ORF">ARMA_0012</name>
    <name evidence="23" type="ORF">SE16_11295</name>
</gene>
<dbReference type="AlphaFoldDB" id="A0A0M8K6P7"/>
<keyword evidence="24" id="KW-1185">Reference proteome</keyword>
<dbReference type="PROSITE" id="PS51371">
    <property type="entry name" value="CBS"/>
    <property type="match status" value="2"/>
</dbReference>
<comment type="pathway">
    <text evidence="13 20">Purine metabolism; XMP biosynthesis via de novo pathway; XMP from IMP: step 1/1.</text>
</comment>
<evidence type="ECO:0000256" key="12">
    <source>
        <dbReference type="ARBA" id="ARBA00048028"/>
    </source>
</evidence>
<name>A0A0M8K6P7_9CHLR</name>
<evidence type="ECO:0000313" key="24">
    <source>
        <dbReference type="Proteomes" id="UP000037784"/>
    </source>
</evidence>
<dbReference type="NCBIfam" id="TIGR01302">
    <property type="entry name" value="IMP_dehydrog"/>
    <property type="match status" value="1"/>
</dbReference>
<dbReference type="OrthoDB" id="9805398at2"/>
<dbReference type="UniPathway" id="UPA00601">
    <property type="reaction ID" value="UER00295"/>
</dbReference>
<dbReference type="PANTHER" id="PTHR11911">
    <property type="entry name" value="INOSINE-5-MONOPHOSPHATE DEHYDROGENASE RELATED"/>
    <property type="match status" value="1"/>
</dbReference>
<feature type="binding site" description="in other chain" evidence="13 17">
    <location>
        <position position="314"/>
    </location>
    <ligand>
        <name>K(+)</name>
        <dbReference type="ChEBI" id="CHEBI:29103"/>
        <note>ligand shared between two tetrameric partners</note>
    </ligand>
</feature>
<keyword evidence="9 13" id="KW-0560">Oxidoreductase</keyword>
<dbReference type="HAMAP" id="MF_01964">
    <property type="entry name" value="IMPDH"/>
    <property type="match status" value="1"/>
</dbReference>
<proteinExistence type="inferred from homology"/>
<evidence type="ECO:0000256" key="5">
    <source>
        <dbReference type="ARBA" id="ARBA00022737"/>
    </source>
</evidence>
<evidence type="ECO:0000256" key="17">
    <source>
        <dbReference type="PIRSR" id="PIRSR000130-4"/>
    </source>
</evidence>
<evidence type="ECO:0000256" key="11">
    <source>
        <dbReference type="ARBA" id="ARBA00023122"/>
    </source>
</evidence>
<dbReference type="InterPro" id="IPR001093">
    <property type="entry name" value="IMP_DH_GMPRt"/>
</dbReference>
<keyword evidence="6 13" id="KW-0332">GMP biosynthesis</keyword>
<evidence type="ECO:0000256" key="19">
    <source>
        <dbReference type="RuleBase" id="RU003927"/>
    </source>
</evidence>
<evidence type="ECO:0000256" key="4">
    <source>
        <dbReference type="ARBA" id="ARBA00022723"/>
    </source>
</evidence>
<comment type="catalytic activity">
    <reaction evidence="12 13 20">
        <text>IMP + NAD(+) + H2O = XMP + NADH + H(+)</text>
        <dbReference type="Rhea" id="RHEA:11708"/>
        <dbReference type="ChEBI" id="CHEBI:15377"/>
        <dbReference type="ChEBI" id="CHEBI:15378"/>
        <dbReference type="ChEBI" id="CHEBI:57464"/>
        <dbReference type="ChEBI" id="CHEBI:57540"/>
        <dbReference type="ChEBI" id="CHEBI:57945"/>
        <dbReference type="ChEBI" id="CHEBI:58053"/>
        <dbReference type="EC" id="1.1.1.205"/>
    </reaction>
</comment>
<feature type="binding site" evidence="16">
    <location>
        <begin position="260"/>
        <end position="262"/>
    </location>
    <ligand>
        <name>NAD(+)</name>
        <dbReference type="ChEBI" id="CHEBI:57540"/>
    </ligand>
</feature>
<feature type="binding site" evidence="13 16">
    <location>
        <begin position="310"/>
        <end position="312"/>
    </location>
    <ligand>
        <name>NAD(+)</name>
        <dbReference type="ChEBI" id="CHEBI:57540"/>
    </ligand>
</feature>
<feature type="binding site" evidence="13">
    <location>
        <position position="480"/>
    </location>
    <ligand>
        <name>K(+)</name>
        <dbReference type="ChEBI" id="CHEBI:29103"/>
        <note>ligand shared between two tetrameric partners</note>
    </ligand>
</feature>
<dbReference type="RefSeq" id="WP_054491546.1">
    <property type="nucleotide sequence ID" value="NZ_BBZA01000001.1"/>
</dbReference>
<dbReference type="GO" id="GO:0006177">
    <property type="term" value="P:GMP biosynthetic process"/>
    <property type="evidence" value="ECO:0007669"/>
    <property type="project" value="UniProtKB-UniRule"/>
</dbReference>
<feature type="domain" description="CBS" evidence="21">
    <location>
        <begin position="106"/>
        <end position="162"/>
    </location>
</feature>
<dbReference type="STRING" id="872965.SE16_11295"/>
<dbReference type="Proteomes" id="UP000050502">
    <property type="component" value="Unassembled WGS sequence"/>
</dbReference>
<feature type="active site" description="Thioimidate intermediate" evidence="13 14">
    <location>
        <position position="317"/>
    </location>
</feature>
<evidence type="ECO:0000256" key="3">
    <source>
        <dbReference type="ARBA" id="ARBA00011881"/>
    </source>
</evidence>
<reference evidence="23 25" key="2">
    <citation type="submission" date="2015-07" db="EMBL/GenBank/DDBJ databases">
        <title>Whole genome sequence of Ardenticatena maritima DSM 23922.</title>
        <authorList>
            <person name="Hemp J."/>
            <person name="Ward L.M."/>
            <person name="Pace L.A."/>
            <person name="Fischer W.W."/>
        </authorList>
    </citation>
    <scope>NUCLEOTIDE SEQUENCE [LARGE SCALE GENOMIC DNA]</scope>
    <source>
        <strain evidence="23 25">110S</strain>
    </source>
</reference>
<evidence type="ECO:0000256" key="16">
    <source>
        <dbReference type="PIRSR" id="PIRSR000130-3"/>
    </source>
</evidence>
<dbReference type="PROSITE" id="PS00487">
    <property type="entry name" value="IMP_DH_GMP_RED"/>
    <property type="match status" value="1"/>
</dbReference>
<comment type="similarity">
    <text evidence="2 13 19">Belongs to the IMPDH/GMPR family.</text>
</comment>
<dbReference type="InParanoid" id="A0A0M8K6P7"/>
<evidence type="ECO:0000313" key="22">
    <source>
        <dbReference type="EMBL" id="GAP61589.1"/>
    </source>
</evidence>
<dbReference type="GO" id="GO:0046872">
    <property type="term" value="F:metal ion binding"/>
    <property type="evidence" value="ECO:0007669"/>
    <property type="project" value="UniProtKB-UniRule"/>
</dbReference>
<dbReference type="GO" id="GO:0003938">
    <property type="term" value="F:IMP dehydrogenase activity"/>
    <property type="evidence" value="ECO:0007669"/>
    <property type="project" value="UniProtKB-UniRule"/>
</dbReference>
<evidence type="ECO:0000256" key="13">
    <source>
        <dbReference type="HAMAP-Rule" id="MF_01964"/>
    </source>
</evidence>
<dbReference type="InterPro" id="IPR046342">
    <property type="entry name" value="CBS_dom_sf"/>
</dbReference>
<evidence type="ECO:0000256" key="7">
    <source>
        <dbReference type="ARBA" id="ARBA00022755"/>
    </source>
</evidence>
<evidence type="ECO:0000259" key="21">
    <source>
        <dbReference type="PROSITE" id="PS51371"/>
    </source>
</evidence>
<comment type="function">
    <text evidence="13">Catalyzes the conversion of inosine 5'-phosphate (IMP) to xanthosine 5'-phosphate (XMP), the first committed and rate-limiting step in the de novo synthesis of guanine nucleotides, and therefore plays an important role in the regulation of cell growth.</text>
</comment>
<dbReference type="SMART" id="SM01240">
    <property type="entry name" value="IMPDH"/>
    <property type="match status" value="1"/>
</dbReference>
<feature type="binding site" description="in other chain" evidence="13 17">
    <location>
        <position position="312"/>
    </location>
    <ligand>
        <name>K(+)</name>
        <dbReference type="ChEBI" id="CHEBI:29103"/>
        <note>ligand shared between two tetrameric partners</note>
    </ligand>
</feature>
<comment type="caution">
    <text evidence="22">The sequence shown here is derived from an EMBL/GenBank/DDBJ whole genome shotgun (WGS) entry which is preliminary data.</text>
</comment>
<comment type="cofactor">
    <cofactor evidence="1 13">
        <name>K(+)</name>
        <dbReference type="ChEBI" id="CHEBI:29103"/>
    </cofactor>
</comment>
<dbReference type="GO" id="GO:0006183">
    <property type="term" value="P:GTP biosynthetic process"/>
    <property type="evidence" value="ECO:0007669"/>
    <property type="project" value="TreeGrafter"/>
</dbReference>
<evidence type="ECO:0000256" key="6">
    <source>
        <dbReference type="ARBA" id="ARBA00022749"/>
    </source>
</evidence>
<comment type="caution">
    <text evidence="13">Lacks conserved residue(s) required for the propagation of feature annotation.</text>
</comment>
<evidence type="ECO:0000256" key="2">
    <source>
        <dbReference type="ARBA" id="ARBA00005502"/>
    </source>
</evidence>
<dbReference type="FunCoup" id="A0A0M8K6P7">
    <property type="interactions" value="347"/>
</dbReference>
<sequence>MAETAHETYALVEETFTAPEALTFDDVLLLPGYSDVLPSQIDLSTEIAPGIRLNLPILSAAMDTVTEARLAIALAREGGLGVIHRNLTIEEQAAEVDKVKRSEAGMIVDPITLPPDATIADAERLMSTYRISGVPITEPDGKLIGILTNRDIRFVTDMSRPVSEYMTSKNLITAPFGTTLEEAIEILQEHRIEKLPLVDENGYLKGLITVKDIQKRRDYPNAATDSLNRLLVGAAVGAGPSALERAEALVKANVDVLVVDTAHGHSKNVIETVRKLREYFPKTPVIAGNVATPEGTIALIEAGAHAVKVGIGAGSICTTRVISGVGVPQISAVWECVRAARPYGVPIIADGGIKYSGDIVKALAAGASAVMLGSLLAGLDEAPGEIILYQGERFKSYRGMGSLGAMQGPGRDRYAQGAEGKLVPEGVEGYIPYKGRLRDYVFQLAGGIRSGMGYVGARSLPDLWAKARFRRITNAGLIESHPHGVFITKEAPNYQERR</sequence>
<evidence type="ECO:0000256" key="20">
    <source>
        <dbReference type="RuleBase" id="RU003928"/>
    </source>
</evidence>
<comment type="activity regulation">
    <text evidence="13">Mycophenolic acid (MPA) is a non-competitive inhibitor that prevents formation of the closed enzyme conformation by binding to the same site as the amobile flap. In contrast, mizoribine monophosphate (MZP) is a competitive inhibitor that induces the closed conformation. MPA is a potent inhibitor of mammalian IMPDHs but a poor inhibitor of the bacterial enzymes. MZP is a more potent inhibitor of bacterial IMPDH.</text>
</comment>
<feature type="binding site" evidence="13">
    <location>
        <position position="260"/>
    </location>
    <ligand>
        <name>NAD(+)</name>
        <dbReference type="ChEBI" id="CHEBI:57540"/>
    </ligand>
</feature>
<keyword evidence="11 18" id="KW-0129">CBS domain</keyword>
<organism evidence="22 24">
    <name type="scientific">Ardenticatena maritima</name>
    <dbReference type="NCBI Taxonomy" id="872965"/>
    <lineage>
        <taxon>Bacteria</taxon>
        <taxon>Bacillati</taxon>
        <taxon>Chloroflexota</taxon>
        <taxon>Ardenticatenia</taxon>
        <taxon>Ardenticatenales</taxon>
        <taxon>Ardenticatenaceae</taxon>
        <taxon>Ardenticatena</taxon>
    </lineage>
</organism>
<accession>A0A0M8K6P7</accession>
<feature type="binding site" evidence="13 15">
    <location>
        <position position="425"/>
    </location>
    <ligand>
        <name>IMP</name>
        <dbReference type="ChEBI" id="CHEBI:58053"/>
    </ligand>
</feature>
<feature type="binding site" evidence="13 15">
    <location>
        <begin position="397"/>
        <end position="401"/>
    </location>
    <ligand>
        <name>IMP</name>
        <dbReference type="ChEBI" id="CHEBI:58053"/>
    </ligand>
</feature>
<feature type="domain" description="CBS" evidence="21">
    <location>
        <begin position="166"/>
        <end position="224"/>
    </location>
</feature>
<dbReference type="SMART" id="SM00116">
    <property type="entry name" value="CBS"/>
    <property type="match status" value="2"/>
</dbReference>
<dbReference type="EMBL" id="LGKN01000006">
    <property type="protein sequence ID" value="KPL87126.1"/>
    <property type="molecule type" value="Genomic_DNA"/>
</dbReference>
<dbReference type="EC" id="1.1.1.205" evidence="13 20"/>
<keyword evidence="7 13" id="KW-0658">Purine biosynthesis</keyword>
<feature type="binding site" evidence="13">
    <location>
        <position position="479"/>
    </location>
    <ligand>
        <name>K(+)</name>
        <dbReference type="ChEBI" id="CHEBI:29103"/>
        <note>ligand shared between two tetrameric partners</note>
    </ligand>
</feature>
<dbReference type="InterPro" id="IPR005990">
    <property type="entry name" value="IMP_DH"/>
</dbReference>
<dbReference type="Pfam" id="PF00571">
    <property type="entry name" value="CBS"/>
    <property type="match status" value="2"/>
</dbReference>
<dbReference type="EMBL" id="BBZA01000001">
    <property type="protein sequence ID" value="GAP61589.1"/>
    <property type="molecule type" value="Genomic_DNA"/>
</dbReference>